<evidence type="ECO:0000256" key="3">
    <source>
        <dbReference type="ARBA" id="ARBA00022741"/>
    </source>
</evidence>
<reference evidence="6" key="1">
    <citation type="journal article" date="2021" name="PeerJ">
        <title>Extensive microbial diversity within the chicken gut microbiome revealed by metagenomics and culture.</title>
        <authorList>
            <person name="Gilroy R."/>
            <person name="Ravi A."/>
            <person name="Getino M."/>
            <person name="Pursley I."/>
            <person name="Horton D.L."/>
            <person name="Alikhan N.F."/>
            <person name="Baker D."/>
            <person name="Gharbi K."/>
            <person name="Hall N."/>
            <person name="Watson M."/>
            <person name="Adriaenssens E.M."/>
            <person name="Foster-Nyarko E."/>
            <person name="Jarju S."/>
            <person name="Secka A."/>
            <person name="Antonio M."/>
            <person name="Oren A."/>
            <person name="Chaudhuri R.R."/>
            <person name="La Ragione R."/>
            <person name="Hildebrand F."/>
            <person name="Pallen M.J."/>
        </authorList>
    </citation>
    <scope>NUCLEOTIDE SEQUENCE</scope>
    <source>
        <strain evidence="6">316</strain>
    </source>
</reference>
<feature type="domain" description="ABC transporter" evidence="5">
    <location>
        <begin position="18"/>
        <end position="247"/>
    </location>
</feature>
<dbReference type="EMBL" id="DYYG01000026">
    <property type="protein sequence ID" value="HJE23626.1"/>
    <property type="molecule type" value="Genomic_DNA"/>
</dbReference>
<dbReference type="PANTHER" id="PTHR42939">
    <property type="entry name" value="ABC TRANSPORTER ATP-BINDING PROTEIN ALBC-RELATED"/>
    <property type="match status" value="1"/>
</dbReference>
<comment type="similarity">
    <text evidence="1">Belongs to the ABC transporter superfamily.</text>
</comment>
<evidence type="ECO:0000256" key="2">
    <source>
        <dbReference type="ARBA" id="ARBA00022448"/>
    </source>
</evidence>
<dbReference type="Gene3D" id="3.40.50.300">
    <property type="entry name" value="P-loop containing nucleotide triphosphate hydrolases"/>
    <property type="match status" value="1"/>
</dbReference>
<evidence type="ECO:0000313" key="7">
    <source>
        <dbReference type="Proteomes" id="UP000742631"/>
    </source>
</evidence>
<dbReference type="GO" id="GO:0005524">
    <property type="term" value="F:ATP binding"/>
    <property type="evidence" value="ECO:0007669"/>
    <property type="project" value="UniProtKB-KW"/>
</dbReference>
<dbReference type="PANTHER" id="PTHR42939:SF1">
    <property type="entry name" value="ABC TRANSPORTER ATP-BINDING PROTEIN ALBC-RELATED"/>
    <property type="match status" value="1"/>
</dbReference>
<dbReference type="CDD" id="cd03230">
    <property type="entry name" value="ABC_DR_subfamily_A"/>
    <property type="match status" value="1"/>
</dbReference>
<evidence type="ECO:0000256" key="1">
    <source>
        <dbReference type="ARBA" id="ARBA00005417"/>
    </source>
</evidence>
<organism evidence="6 7">
    <name type="scientific">Methylorubrum populi</name>
    <dbReference type="NCBI Taxonomy" id="223967"/>
    <lineage>
        <taxon>Bacteria</taxon>
        <taxon>Pseudomonadati</taxon>
        <taxon>Pseudomonadota</taxon>
        <taxon>Alphaproteobacteria</taxon>
        <taxon>Hyphomicrobiales</taxon>
        <taxon>Methylobacteriaceae</taxon>
        <taxon>Methylorubrum</taxon>
    </lineage>
</organism>
<protein>
    <submittedName>
        <fullName evidence="6">ABC transporter ATP-binding protein</fullName>
    </submittedName>
</protein>
<comment type="caution">
    <text evidence="6">The sequence shown here is derived from an EMBL/GenBank/DDBJ whole genome shotgun (WGS) entry which is preliminary data.</text>
</comment>
<dbReference type="SUPFAM" id="SSF52540">
    <property type="entry name" value="P-loop containing nucleoside triphosphate hydrolases"/>
    <property type="match status" value="1"/>
</dbReference>
<keyword evidence="4 6" id="KW-0067">ATP-binding</keyword>
<evidence type="ECO:0000313" key="6">
    <source>
        <dbReference type="EMBL" id="HJE23626.1"/>
    </source>
</evidence>
<name>A0A921E1W0_9HYPH</name>
<dbReference type="Proteomes" id="UP000742631">
    <property type="component" value="Unassembled WGS sequence"/>
</dbReference>
<gene>
    <name evidence="6" type="ORF">K8W01_08195</name>
</gene>
<keyword evidence="3" id="KW-0547">Nucleotide-binding</keyword>
<dbReference type="InterPro" id="IPR003593">
    <property type="entry name" value="AAA+_ATPase"/>
</dbReference>
<evidence type="ECO:0000259" key="5">
    <source>
        <dbReference type="PROSITE" id="PS50893"/>
    </source>
</evidence>
<sequence length="252" mass="26771">MHIEQRELPRAGADNPVLAIRAAVKRFGARTALDGLDLTLRAGEVFALLGPNGAGKTTTINLILGFLKPDAGAVQVCGIEAGSDPVGARGHVAYIPEQVALYPGLSGLENLRYFATLAGLDLSADASRRLLAEAGLPDEAHPRSAAAYSKGMRQKVGIAVALARRARLLLLDEPTSGLDPSAAADFSVTVRRAAERGTAVLMATHDLYRVREMADRVGVLSRGRIVEDIDPKTLDHVALEHLYIERLAEIAA</sequence>
<reference evidence="6" key="2">
    <citation type="submission" date="2021-09" db="EMBL/GenBank/DDBJ databases">
        <authorList>
            <person name="Gilroy R."/>
        </authorList>
    </citation>
    <scope>NUCLEOTIDE SEQUENCE</scope>
    <source>
        <strain evidence="6">316</strain>
    </source>
</reference>
<keyword evidence="2" id="KW-0813">Transport</keyword>
<evidence type="ECO:0000256" key="4">
    <source>
        <dbReference type="ARBA" id="ARBA00022840"/>
    </source>
</evidence>
<dbReference type="AlphaFoldDB" id="A0A921E1W0"/>
<dbReference type="PROSITE" id="PS00211">
    <property type="entry name" value="ABC_TRANSPORTER_1"/>
    <property type="match status" value="1"/>
</dbReference>
<accession>A0A921E1W0</accession>
<dbReference type="InterPro" id="IPR017871">
    <property type="entry name" value="ABC_transporter-like_CS"/>
</dbReference>
<dbReference type="SMART" id="SM00382">
    <property type="entry name" value="AAA"/>
    <property type="match status" value="1"/>
</dbReference>
<dbReference type="Pfam" id="PF00005">
    <property type="entry name" value="ABC_tran"/>
    <property type="match status" value="1"/>
</dbReference>
<dbReference type="GO" id="GO:0016887">
    <property type="term" value="F:ATP hydrolysis activity"/>
    <property type="evidence" value="ECO:0007669"/>
    <property type="project" value="InterPro"/>
</dbReference>
<dbReference type="InterPro" id="IPR027417">
    <property type="entry name" value="P-loop_NTPase"/>
</dbReference>
<proteinExistence type="inferred from homology"/>
<dbReference type="InterPro" id="IPR051782">
    <property type="entry name" value="ABC_Transporter_VariousFunc"/>
</dbReference>
<dbReference type="InterPro" id="IPR003439">
    <property type="entry name" value="ABC_transporter-like_ATP-bd"/>
</dbReference>
<dbReference type="PROSITE" id="PS50893">
    <property type="entry name" value="ABC_TRANSPORTER_2"/>
    <property type="match status" value="1"/>
</dbReference>